<name>A0A1Q8VIM6_9ACTO</name>
<gene>
    <name evidence="2" type="ORF">BKH28_10735</name>
</gene>
<feature type="compositionally biased region" description="Low complexity" evidence="1">
    <location>
        <begin position="74"/>
        <end position="95"/>
    </location>
</feature>
<organism evidence="2 3">
    <name type="scientific">Actinomyces oris</name>
    <dbReference type="NCBI Taxonomy" id="544580"/>
    <lineage>
        <taxon>Bacteria</taxon>
        <taxon>Bacillati</taxon>
        <taxon>Actinomycetota</taxon>
        <taxon>Actinomycetes</taxon>
        <taxon>Actinomycetales</taxon>
        <taxon>Actinomycetaceae</taxon>
        <taxon>Actinomyces</taxon>
    </lineage>
</organism>
<feature type="region of interest" description="Disordered" evidence="1">
    <location>
        <begin position="64"/>
        <end position="95"/>
    </location>
</feature>
<dbReference type="OrthoDB" id="3261057at2"/>
<evidence type="ECO:0000313" key="3">
    <source>
        <dbReference type="Proteomes" id="UP000186394"/>
    </source>
</evidence>
<evidence type="ECO:0000313" key="2">
    <source>
        <dbReference type="EMBL" id="OLO47935.1"/>
    </source>
</evidence>
<dbReference type="RefSeq" id="WP_075418795.1">
    <property type="nucleotide sequence ID" value="NZ_MSKL01000027.1"/>
</dbReference>
<dbReference type="AlphaFoldDB" id="A0A1Q8VIM6"/>
<dbReference type="EMBL" id="MSKL01000027">
    <property type="protein sequence ID" value="OLO47935.1"/>
    <property type="molecule type" value="Genomic_DNA"/>
</dbReference>
<protein>
    <submittedName>
        <fullName evidence="2">Uncharacterized protein</fullName>
    </submittedName>
</protein>
<reference evidence="2 3" key="1">
    <citation type="submission" date="2016-12" db="EMBL/GenBank/DDBJ databases">
        <title>Genomic comparison of strains in the 'Actinomyces naeslundii' group.</title>
        <authorList>
            <person name="Mughal S.R."/>
            <person name="Do T."/>
            <person name="Gilbert S.C."/>
            <person name="Witherden E.A."/>
            <person name="Didelot X."/>
            <person name="Beighton D."/>
        </authorList>
    </citation>
    <scope>NUCLEOTIDE SEQUENCE [LARGE SCALE GENOMIC DNA]</scope>
    <source>
        <strain evidence="2 3">P6N</strain>
    </source>
</reference>
<evidence type="ECO:0000256" key="1">
    <source>
        <dbReference type="SAM" id="MobiDB-lite"/>
    </source>
</evidence>
<dbReference type="Proteomes" id="UP000186394">
    <property type="component" value="Unassembled WGS sequence"/>
</dbReference>
<accession>A0A1Q8VIM6</accession>
<sequence>MTPTDMNPVDELLAAESDRDKRARELGTALTALLGDVETYRTAWKQALAAGFARTDLLRAGFIDPAKLPRPRRTSTATPAREAPTATSPRTESDS</sequence>
<comment type="caution">
    <text evidence="2">The sequence shown here is derived from an EMBL/GenBank/DDBJ whole genome shotgun (WGS) entry which is preliminary data.</text>
</comment>
<proteinExistence type="predicted"/>